<evidence type="ECO:0000256" key="1">
    <source>
        <dbReference type="ARBA" id="ARBA00022729"/>
    </source>
</evidence>
<comment type="caution">
    <text evidence="3">The sequence shown here is derived from an EMBL/GenBank/DDBJ whole genome shotgun (WGS) entry which is preliminary data.</text>
</comment>
<dbReference type="Pfam" id="PF18962">
    <property type="entry name" value="Por_Secre_tail"/>
    <property type="match status" value="1"/>
</dbReference>
<dbReference type="InterPro" id="IPR026444">
    <property type="entry name" value="Secre_tail"/>
</dbReference>
<feature type="domain" description="Secretion system C-terminal sorting" evidence="2">
    <location>
        <begin position="317"/>
        <end position="381"/>
    </location>
</feature>
<evidence type="ECO:0000313" key="4">
    <source>
        <dbReference type="Proteomes" id="UP000092584"/>
    </source>
</evidence>
<sequence>MKKITFLLFTLIATTFLGQDKLTSSFSEYYNGTDWVNSNRTDFEYDSNKNLTKEVEFYWESSTSAWIKSYESTFTYPNNDKVFLEYYNNYEDGLLKQEYRTANYYDTNGNLNQIKNWKNVGGNWIVTLIFDITYVDGKISSAISKEWDGALSEYFYGDDSSNITLTYNANGKVSVSKSDSWEVDEWVTSDRTVYTYDANDRIIVEDGQTWDGANWVTDYKSEYTYDANGNAVIEKDYYLDNNVLIEGEEETITFDTSKLMSSYAHPFRDKTGIDFIFSADGIFNKILQRSSATYRTTYNYDEATAGTHDFSLVNFAIYPNPATSVLHIDNSNFTVTNVEVYNVLGKKIITSNKNQLNIENLVNGVYLLKVQDDKGNMATKRFVKK</sequence>
<keyword evidence="4" id="KW-1185">Reference proteome</keyword>
<proteinExistence type="predicted"/>
<dbReference type="Gene3D" id="2.40.128.720">
    <property type="match status" value="2"/>
</dbReference>
<dbReference type="Proteomes" id="UP000092584">
    <property type="component" value="Unassembled WGS sequence"/>
</dbReference>
<dbReference type="NCBIfam" id="TIGR04183">
    <property type="entry name" value="Por_Secre_tail"/>
    <property type="match status" value="1"/>
</dbReference>
<dbReference type="OrthoDB" id="1491720at2"/>
<evidence type="ECO:0000259" key="2">
    <source>
        <dbReference type="Pfam" id="PF18962"/>
    </source>
</evidence>
<gene>
    <name evidence="3" type="ORF">LPB3_08735</name>
</gene>
<dbReference type="EMBL" id="LSFM01000022">
    <property type="protein sequence ID" value="OBY64459.1"/>
    <property type="molecule type" value="Genomic_DNA"/>
</dbReference>
<dbReference type="KEGG" id="pob:LPB03_03760"/>
<accession>A0A1B8TY86</accession>
<name>A0A1B8TY86_9FLAO</name>
<dbReference type="AlphaFoldDB" id="A0A1B8TY86"/>
<keyword evidence="1" id="KW-0732">Signal</keyword>
<organism evidence="3 4">
    <name type="scientific">Polaribacter vadi</name>
    <dbReference type="NCBI Taxonomy" id="1774273"/>
    <lineage>
        <taxon>Bacteria</taxon>
        <taxon>Pseudomonadati</taxon>
        <taxon>Bacteroidota</taxon>
        <taxon>Flavobacteriia</taxon>
        <taxon>Flavobacteriales</taxon>
        <taxon>Flavobacteriaceae</taxon>
    </lineage>
</organism>
<protein>
    <recommendedName>
        <fullName evidence="2">Secretion system C-terminal sorting domain-containing protein</fullName>
    </recommendedName>
</protein>
<reference evidence="4" key="1">
    <citation type="submission" date="2016-02" db="EMBL/GenBank/DDBJ databases">
        <authorList>
            <person name="Shin S.-K."/>
            <person name="Yi H."/>
            <person name="Kim E."/>
        </authorList>
    </citation>
    <scope>NUCLEOTIDE SEQUENCE [LARGE SCALE GENOMIC DNA]</scope>
    <source>
        <strain evidence="4">LPB0003</strain>
    </source>
</reference>
<dbReference type="STRING" id="1774273.LPB03_03760"/>
<evidence type="ECO:0000313" key="3">
    <source>
        <dbReference type="EMBL" id="OBY64459.1"/>
    </source>
</evidence>
<dbReference type="RefSeq" id="WP_065319206.1">
    <property type="nucleotide sequence ID" value="NZ_CP017477.1"/>
</dbReference>